<dbReference type="Pfam" id="PF04199">
    <property type="entry name" value="Cyclase"/>
    <property type="match status" value="1"/>
</dbReference>
<dbReference type="PANTHER" id="PTHR31118:SF12">
    <property type="entry name" value="CYCLASE-LIKE PROTEIN 2"/>
    <property type="match status" value="1"/>
</dbReference>
<dbReference type="InterPro" id="IPR007325">
    <property type="entry name" value="KFase/CYL"/>
</dbReference>
<dbReference type="SUPFAM" id="SSF102198">
    <property type="entry name" value="Putative cyclase"/>
    <property type="match status" value="1"/>
</dbReference>
<dbReference type="AlphaFoldDB" id="A0A4Q9DVQ2"/>
<dbReference type="Proteomes" id="UP000293142">
    <property type="component" value="Unassembled WGS sequence"/>
</dbReference>
<keyword evidence="2" id="KW-1185">Reference proteome</keyword>
<reference evidence="1 2" key="1">
    <citation type="submission" date="2019-02" db="EMBL/GenBank/DDBJ databases">
        <title>Paenibacillus sp. nov., isolated from surface-sterilized tissue of Thalictrum simplex L.</title>
        <authorList>
            <person name="Tuo L."/>
        </authorList>
    </citation>
    <scope>NUCLEOTIDE SEQUENCE [LARGE SCALE GENOMIC DNA]</scope>
    <source>
        <strain evidence="1 2">N2SHLJ1</strain>
    </source>
</reference>
<dbReference type="RefSeq" id="WP_131013707.1">
    <property type="nucleotide sequence ID" value="NZ_SIRE01000008.1"/>
</dbReference>
<dbReference type="PANTHER" id="PTHR31118">
    <property type="entry name" value="CYCLASE-LIKE PROTEIN 2"/>
    <property type="match status" value="1"/>
</dbReference>
<protein>
    <submittedName>
        <fullName evidence="1">Cyclase family protein</fullName>
    </submittedName>
</protein>
<dbReference type="InterPro" id="IPR037175">
    <property type="entry name" value="KFase_sf"/>
</dbReference>
<gene>
    <name evidence="1" type="ORF">EYB31_12675</name>
</gene>
<accession>A0A4Q9DVQ2</accession>
<dbReference type="Gene3D" id="3.50.30.50">
    <property type="entry name" value="Putative cyclase"/>
    <property type="match status" value="1"/>
</dbReference>
<proteinExistence type="predicted"/>
<dbReference type="GO" id="GO:0004061">
    <property type="term" value="F:arylformamidase activity"/>
    <property type="evidence" value="ECO:0007669"/>
    <property type="project" value="InterPro"/>
</dbReference>
<evidence type="ECO:0000313" key="2">
    <source>
        <dbReference type="Proteomes" id="UP000293142"/>
    </source>
</evidence>
<comment type="caution">
    <text evidence="1">The sequence shown here is derived from an EMBL/GenBank/DDBJ whole genome shotgun (WGS) entry which is preliminary data.</text>
</comment>
<dbReference type="OrthoDB" id="9796085at2"/>
<sequence length="242" mass="27060">MAQRIIDLSMTVHDDMKVFPRVVRPVTALYETWEEFAARIGAAQYGAKSLTATYVITQGDHVGTHMDAMKHIVKDAPGPEGIPLEYCFGDGVILDFRDKPAGHFITVDDIKEALAKIQYTIKPLDIVLIHTGDGDGGKNETDAYFTEHCGMTAEATVYLIEQGVKVFGIDAPTFDAPVKTMFETRKFWQAHLVMNTHEYYHLENMMNLDQIGRSYGFKLSVFPIKWKGTTAAPVRAVAIIEE</sequence>
<dbReference type="EMBL" id="SIRE01000008">
    <property type="protein sequence ID" value="TBL79071.1"/>
    <property type="molecule type" value="Genomic_DNA"/>
</dbReference>
<dbReference type="GO" id="GO:0019441">
    <property type="term" value="P:L-tryptophan catabolic process to kynurenine"/>
    <property type="evidence" value="ECO:0007669"/>
    <property type="project" value="InterPro"/>
</dbReference>
<evidence type="ECO:0000313" key="1">
    <source>
        <dbReference type="EMBL" id="TBL79071.1"/>
    </source>
</evidence>
<name>A0A4Q9DVQ2_9BACL</name>
<organism evidence="1 2">
    <name type="scientific">Paenibacillus thalictri</name>
    <dbReference type="NCBI Taxonomy" id="2527873"/>
    <lineage>
        <taxon>Bacteria</taxon>
        <taxon>Bacillati</taxon>
        <taxon>Bacillota</taxon>
        <taxon>Bacilli</taxon>
        <taxon>Bacillales</taxon>
        <taxon>Paenibacillaceae</taxon>
        <taxon>Paenibacillus</taxon>
    </lineage>
</organism>